<dbReference type="EMBL" id="JAWDGP010001755">
    <property type="protein sequence ID" value="KAK3788540.1"/>
    <property type="molecule type" value="Genomic_DNA"/>
</dbReference>
<proteinExistence type="predicted"/>
<evidence type="ECO:0000313" key="1">
    <source>
        <dbReference type="EMBL" id="KAK3788540.1"/>
    </source>
</evidence>
<comment type="caution">
    <text evidence="1">The sequence shown here is derived from an EMBL/GenBank/DDBJ whole genome shotgun (WGS) entry which is preliminary data.</text>
</comment>
<accession>A0AAE1AIL1</accession>
<organism evidence="1 2">
    <name type="scientific">Elysia crispata</name>
    <name type="common">lettuce slug</name>
    <dbReference type="NCBI Taxonomy" id="231223"/>
    <lineage>
        <taxon>Eukaryota</taxon>
        <taxon>Metazoa</taxon>
        <taxon>Spiralia</taxon>
        <taxon>Lophotrochozoa</taxon>
        <taxon>Mollusca</taxon>
        <taxon>Gastropoda</taxon>
        <taxon>Heterobranchia</taxon>
        <taxon>Euthyneura</taxon>
        <taxon>Panpulmonata</taxon>
        <taxon>Sacoglossa</taxon>
        <taxon>Placobranchoidea</taxon>
        <taxon>Plakobranchidae</taxon>
        <taxon>Elysia</taxon>
    </lineage>
</organism>
<name>A0AAE1AIL1_9GAST</name>
<reference evidence="1" key="1">
    <citation type="journal article" date="2023" name="G3 (Bethesda)">
        <title>A reference genome for the long-term kleptoplast-retaining sea slug Elysia crispata morphotype clarki.</title>
        <authorList>
            <person name="Eastman K.E."/>
            <person name="Pendleton A.L."/>
            <person name="Shaikh M.A."/>
            <person name="Suttiyut T."/>
            <person name="Ogas R."/>
            <person name="Tomko P."/>
            <person name="Gavelis G."/>
            <person name="Widhalm J.R."/>
            <person name="Wisecaver J.H."/>
        </authorList>
    </citation>
    <scope>NUCLEOTIDE SEQUENCE</scope>
    <source>
        <strain evidence="1">ECLA1</strain>
    </source>
</reference>
<keyword evidence="2" id="KW-1185">Reference proteome</keyword>
<dbReference type="AlphaFoldDB" id="A0AAE1AIL1"/>
<sequence length="92" mass="9879">MNTSSYHQGVWYSILQHQSHQGQRGGNTSSSCTCDSADVMTTQTSCENSKPAADVAVTPIIIAATVNNRGLPELSQLSQAGRFNVQESHLID</sequence>
<evidence type="ECO:0000313" key="2">
    <source>
        <dbReference type="Proteomes" id="UP001283361"/>
    </source>
</evidence>
<protein>
    <submittedName>
        <fullName evidence="1">Uncharacterized protein</fullName>
    </submittedName>
</protein>
<dbReference type="Proteomes" id="UP001283361">
    <property type="component" value="Unassembled WGS sequence"/>
</dbReference>
<gene>
    <name evidence="1" type="ORF">RRG08_030241</name>
</gene>